<evidence type="ECO:0000256" key="1">
    <source>
        <dbReference type="SAM" id="MobiDB-lite"/>
    </source>
</evidence>
<evidence type="ECO:0000313" key="3">
    <source>
        <dbReference type="Proteomes" id="UP001457898"/>
    </source>
</evidence>
<dbReference type="RefSeq" id="WP_349064688.1">
    <property type="nucleotide sequence ID" value="NZ_JBBMFP010000030.1"/>
</dbReference>
<protein>
    <submittedName>
        <fullName evidence="2">Phage portal protein</fullName>
    </submittedName>
</protein>
<reference evidence="2 3" key="1">
    <citation type="submission" date="2024-03" db="EMBL/GenBank/DDBJ databases">
        <title>Human intestinal bacterial collection.</title>
        <authorList>
            <person name="Pauvert C."/>
            <person name="Hitch T.C.A."/>
            <person name="Clavel T."/>
        </authorList>
    </citation>
    <scope>NUCLEOTIDE SEQUENCE [LARGE SCALE GENOMIC DNA]</scope>
    <source>
        <strain evidence="2 3">CLA-SR-H028</strain>
    </source>
</reference>
<evidence type="ECO:0000313" key="2">
    <source>
        <dbReference type="EMBL" id="MEQ2433915.1"/>
    </source>
</evidence>
<keyword evidence="3" id="KW-1185">Reference proteome</keyword>
<feature type="region of interest" description="Disordered" evidence="1">
    <location>
        <begin position="502"/>
        <end position="537"/>
    </location>
</feature>
<gene>
    <name evidence="2" type="ORF">WMO65_23240</name>
</gene>
<dbReference type="Proteomes" id="UP001457898">
    <property type="component" value="Unassembled WGS sequence"/>
</dbReference>
<feature type="compositionally biased region" description="Gly residues" evidence="1">
    <location>
        <begin position="518"/>
        <end position="528"/>
    </location>
</feature>
<accession>A0ABV1DU58</accession>
<name>A0ABV1DU58_9FIRM</name>
<sequence>MELIKKMSEGMKRGIRSWLNIQDATPTSIMINETLDYEANAIKNRIWYRGDSNELQQLYSQIDTGIDRYKFWAGRSSPGQEMRKIHTGLPALIVDTLAGISLTDFEIRIEKSGPEQELWDAIDEDNKFKKKLEKAVKETLYIGDGAFKISFDTVLSQYPIIEFYPGDRIELVTERGRIREIVFKTVYQHDHMQYVLYEHYGYGYITYELYRGNSMVDLHAIPQTANLVDVAFGTEKPEERYMMAVPIQFYESGKWDERGQSVFDKKVDSFDAFDEVWSQWMDAQRKGRAKEYIPEDLIPKDQNGGELMRPNFFDNCYIKIAGGFSEDGSGKIEVIQPDIPHDSYLAAYVTALDLCLQGLISPSTLGIDMKKLDNAEAQREKEKATLYTRDTIIDALQVDIPILVETAIKAYNEFYNKPVKPVEVTAEFGDYANPSFESQVETISKARTGQIMSVDAAVDELYGDDKDEEWKKEEVQRIKSELGISEMEEPALNLEGVNVIEGENRTQNIPDDQEGVPGTAGNGQGAGTSGNIRPGKS</sequence>
<organism evidence="2 3">
    <name type="scientific">Blautia caccae</name>
    <dbReference type="NCBI Taxonomy" id="3133175"/>
    <lineage>
        <taxon>Bacteria</taxon>
        <taxon>Bacillati</taxon>
        <taxon>Bacillota</taxon>
        <taxon>Clostridia</taxon>
        <taxon>Lachnospirales</taxon>
        <taxon>Lachnospiraceae</taxon>
        <taxon>Blautia</taxon>
    </lineage>
</organism>
<dbReference type="EMBL" id="JBBMFP010000030">
    <property type="protein sequence ID" value="MEQ2433915.1"/>
    <property type="molecule type" value="Genomic_DNA"/>
</dbReference>
<proteinExistence type="predicted"/>
<comment type="caution">
    <text evidence="2">The sequence shown here is derived from an EMBL/GenBank/DDBJ whole genome shotgun (WGS) entry which is preliminary data.</text>
</comment>